<evidence type="ECO:0000256" key="1">
    <source>
        <dbReference type="ARBA" id="ARBA00022630"/>
    </source>
</evidence>
<evidence type="ECO:0000313" key="5">
    <source>
        <dbReference type="Proteomes" id="UP000193689"/>
    </source>
</evidence>
<organism evidence="4 5">
    <name type="scientific">Pseudomassariella vexata</name>
    <dbReference type="NCBI Taxonomy" id="1141098"/>
    <lineage>
        <taxon>Eukaryota</taxon>
        <taxon>Fungi</taxon>
        <taxon>Dikarya</taxon>
        <taxon>Ascomycota</taxon>
        <taxon>Pezizomycotina</taxon>
        <taxon>Sordariomycetes</taxon>
        <taxon>Xylariomycetidae</taxon>
        <taxon>Amphisphaeriales</taxon>
        <taxon>Pseudomassariaceae</taxon>
        <taxon>Pseudomassariella</taxon>
    </lineage>
</organism>
<proteinExistence type="predicted"/>
<dbReference type="AlphaFoldDB" id="A0A1Y2EBU9"/>
<dbReference type="PANTHER" id="PTHR32332:SF34">
    <property type="entry name" value="2-NITROPROPANE DIOXYGENASE FAMILY, PUTATIVE-RELATED"/>
    <property type="match status" value="1"/>
</dbReference>
<dbReference type="PANTHER" id="PTHR32332">
    <property type="entry name" value="2-NITROPROPANE DIOXYGENASE"/>
    <property type="match status" value="1"/>
</dbReference>
<protein>
    <submittedName>
        <fullName evidence="4">Uncharacterized protein</fullName>
    </submittedName>
</protein>
<keyword evidence="3" id="KW-0560">Oxidoreductase</keyword>
<accession>A0A1Y2EBU9</accession>
<keyword evidence="2" id="KW-0288">FMN</keyword>
<dbReference type="SUPFAM" id="SSF51412">
    <property type="entry name" value="Inosine monophosphate dehydrogenase (IMPDH)"/>
    <property type="match status" value="1"/>
</dbReference>
<evidence type="ECO:0000313" key="4">
    <source>
        <dbReference type="EMBL" id="ORY68784.1"/>
    </source>
</evidence>
<dbReference type="CDD" id="cd04730">
    <property type="entry name" value="NPD_like"/>
    <property type="match status" value="1"/>
</dbReference>
<evidence type="ECO:0000256" key="3">
    <source>
        <dbReference type="ARBA" id="ARBA00023002"/>
    </source>
</evidence>
<name>A0A1Y2EBU9_9PEZI</name>
<dbReference type="GO" id="GO:0018580">
    <property type="term" value="F:nitronate monooxygenase activity"/>
    <property type="evidence" value="ECO:0007669"/>
    <property type="project" value="InterPro"/>
</dbReference>
<dbReference type="STRING" id="1141098.A0A1Y2EBU9"/>
<dbReference type="InParanoid" id="A0A1Y2EBU9"/>
<comment type="caution">
    <text evidence="4">The sequence shown here is derived from an EMBL/GenBank/DDBJ whole genome shotgun (WGS) entry which is preliminary data.</text>
</comment>
<keyword evidence="1" id="KW-0285">Flavoprotein</keyword>
<gene>
    <name evidence="4" type="ORF">BCR38DRAFT_482269</name>
</gene>
<dbReference type="InterPro" id="IPR013785">
    <property type="entry name" value="Aldolase_TIM"/>
</dbReference>
<evidence type="ECO:0000256" key="2">
    <source>
        <dbReference type="ARBA" id="ARBA00022643"/>
    </source>
</evidence>
<dbReference type="Proteomes" id="UP000193689">
    <property type="component" value="Unassembled WGS sequence"/>
</dbReference>
<sequence length="355" mass="37698">MNRLLKGWFPTISHPLVISAPMLATSNGTLAAEVSKAGGLGTIPGGSIFTSDSANLQTLDQELLTARKILNLNDKLETPLPVGIGFLTFHHSTTTHFPSTIPPLLIKHKPLVIWLFAPDPSSRPHQQLIPLLHKTGKFWGLKVFVQVGSVAAAREAMQDGADGIIAQGIDAGGHQWAQGAGVVSLVPEVREMLRQEFDGKEVALFAAGGIVDGSGLLAMLVLGADGVVMGTRFIAADESSAPGHAREVILGAEDGGISTVKSHLHDSVKGVTHWPKFYDGRAIAGPSIRDEQAGLPLEENIAKYKETEAAGDNSRNVYWSGTAVGLVKNVMPAGRIVEQVRNQAIERMAELKASL</sequence>
<reference evidence="4 5" key="1">
    <citation type="submission" date="2016-07" db="EMBL/GenBank/DDBJ databases">
        <title>Pervasive Adenine N6-methylation of Active Genes in Fungi.</title>
        <authorList>
            <consortium name="DOE Joint Genome Institute"/>
            <person name="Mondo S.J."/>
            <person name="Dannebaum R.O."/>
            <person name="Kuo R.C."/>
            <person name="Labutti K."/>
            <person name="Haridas S."/>
            <person name="Kuo A."/>
            <person name="Salamov A."/>
            <person name="Ahrendt S.R."/>
            <person name="Lipzen A."/>
            <person name="Sullivan W."/>
            <person name="Andreopoulos W.B."/>
            <person name="Clum A."/>
            <person name="Lindquist E."/>
            <person name="Daum C."/>
            <person name="Ramamoorthy G.K."/>
            <person name="Gryganskyi A."/>
            <person name="Culley D."/>
            <person name="Magnuson J.K."/>
            <person name="James T.Y."/>
            <person name="O'Malley M.A."/>
            <person name="Stajich J.E."/>
            <person name="Spatafora J.W."/>
            <person name="Visel A."/>
            <person name="Grigoriev I.V."/>
        </authorList>
    </citation>
    <scope>NUCLEOTIDE SEQUENCE [LARGE SCALE GENOMIC DNA]</scope>
    <source>
        <strain evidence="4 5">CBS 129021</strain>
    </source>
</reference>
<keyword evidence="5" id="KW-1185">Reference proteome</keyword>
<dbReference type="Pfam" id="PF03060">
    <property type="entry name" value="NMO"/>
    <property type="match status" value="1"/>
</dbReference>
<dbReference type="RefSeq" id="XP_040719071.1">
    <property type="nucleotide sequence ID" value="XM_040863480.1"/>
</dbReference>
<dbReference type="Gene3D" id="3.20.20.70">
    <property type="entry name" value="Aldolase class I"/>
    <property type="match status" value="1"/>
</dbReference>
<dbReference type="GeneID" id="63779692"/>
<dbReference type="InterPro" id="IPR004136">
    <property type="entry name" value="NMO"/>
</dbReference>
<dbReference type="EMBL" id="MCFJ01000003">
    <property type="protein sequence ID" value="ORY68784.1"/>
    <property type="molecule type" value="Genomic_DNA"/>
</dbReference>
<dbReference type="OrthoDB" id="2349068at2759"/>